<comment type="caution">
    <text evidence="2">The sequence shown here is derived from an EMBL/GenBank/DDBJ whole genome shotgun (WGS) entry which is preliminary data.</text>
</comment>
<accession>A0AAN8JB09</accession>
<feature type="domain" description="CS" evidence="1">
    <location>
        <begin position="3"/>
        <end position="112"/>
    </location>
</feature>
<dbReference type="AlphaFoldDB" id="A0AAN8JB09"/>
<dbReference type="EMBL" id="JAZGQO010000011">
    <property type="protein sequence ID" value="KAK6173545.1"/>
    <property type="molecule type" value="Genomic_DNA"/>
</dbReference>
<keyword evidence="3" id="KW-1185">Reference proteome</keyword>
<gene>
    <name evidence="2" type="ORF">SNE40_016976</name>
</gene>
<dbReference type="InterPro" id="IPR007052">
    <property type="entry name" value="CS_dom"/>
</dbReference>
<proteinExistence type="predicted"/>
<dbReference type="Proteomes" id="UP001347796">
    <property type="component" value="Unassembled WGS sequence"/>
</dbReference>
<evidence type="ECO:0000259" key="1">
    <source>
        <dbReference type="PROSITE" id="PS51203"/>
    </source>
</evidence>
<dbReference type="Gene3D" id="2.60.40.790">
    <property type="match status" value="1"/>
</dbReference>
<dbReference type="SUPFAM" id="SSF49764">
    <property type="entry name" value="HSP20-like chaperones"/>
    <property type="match status" value="1"/>
</dbReference>
<evidence type="ECO:0000313" key="3">
    <source>
        <dbReference type="Proteomes" id="UP001347796"/>
    </source>
</evidence>
<organism evidence="2 3">
    <name type="scientific">Patella caerulea</name>
    <name type="common">Rayed Mediterranean limpet</name>
    <dbReference type="NCBI Taxonomy" id="87958"/>
    <lineage>
        <taxon>Eukaryota</taxon>
        <taxon>Metazoa</taxon>
        <taxon>Spiralia</taxon>
        <taxon>Lophotrochozoa</taxon>
        <taxon>Mollusca</taxon>
        <taxon>Gastropoda</taxon>
        <taxon>Patellogastropoda</taxon>
        <taxon>Patelloidea</taxon>
        <taxon>Patellidae</taxon>
        <taxon>Patella</taxon>
    </lineage>
</organism>
<dbReference type="PROSITE" id="PS51203">
    <property type="entry name" value="CS"/>
    <property type="match status" value="1"/>
</dbReference>
<evidence type="ECO:0000313" key="2">
    <source>
        <dbReference type="EMBL" id="KAK6173545.1"/>
    </source>
</evidence>
<sequence>MSAVQEPSALTASEVDLSTVRVVLVTNGLQVTSGIFKKTKPKNGSVNVEFGERSFTMTAEIRDKKGIPTNYVQKIKKLPGEIDKDACSCEYKKDQVIIILKKKEEISWAVQLSTSGLEQQEDE</sequence>
<name>A0AAN8JB09_PATCE</name>
<dbReference type="InterPro" id="IPR008978">
    <property type="entry name" value="HSP20-like_chaperone"/>
</dbReference>
<protein>
    <recommendedName>
        <fullName evidence="1">CS domain-containing protein</fullName>
    </recommendedName>
</protein>
<reference evidence="2 3" key="1">
    <citation type="submission" date="2024-01" db="EMBL/GenBank/DDBJ databases">
        <title>The genome of the rayed Mediterranean limpet Patella caerulea (Linnaeus, 1758).</title>
        <authorList>
            <person name="Anh-Thu Weber A."/>
            <person name="Halstead-Nussloch G."/>
        </authorList>
    </citation>
    <scope>NUCLEOTIDE SEQUENCE [LARGE SCALE GENOMIC DNA]</scope>
    <source>
        <strain evidence="2">AATW-2023a</strain>
        <tissue evidence="2">Whole specimen</tissue>
    </source>
</reference>